<protein>
    <submittedName>
        <fullName evidence="7">GTPase IMAP family member 7-like</fullName>
    </submittedName>
</protein>
<dbReference type="GO" id="GO:0005525">
    <property type="term" value="F:GTP binding"/>
    <property type="evidence" value="ECO:0007669"/>
    <property type="project" value="UniProtKB-KW"/>
</dbReference>
<dbReference type="PANTHER" id="PTHR10903">
    <property type="entry name" value="GTPASE, IMAP FAMILY MEMBER-RELATED"/>
    <property type="match status" value="1"/>
</dbReference>
<dbReference type="SUPFAM" id="SSF52540">
    <property type="entry name" value="P-loop containing nucleoside triphosphate hydrolases"/>
    <property type="match status" value="1"/>
</dbReference>
<dbReference type="FunFam" id="3.40.50.300:FF:000366">
    <property type="entry name" value="GTPase, IMAP family member 2"/>
    <property type="match status" value="1"/>
</dbReference>
<evidence type="ECO:0000256" key="5">
    <source>
        <dbReference type="SAM" id="MobiDB-lite"/>
    </source>
</evidence>
<keyword evidence="2" id="KW-0547">Nucleotide-binding</keyword>
<dbReference type="PROSITE" id="PS51720">
    <property type="entry name" value="G_AIG1"/>
    <property type="match status" value="1"/>
</dbReference>
<dbReference type="Proteomes" id="UP001178508">
    <property type="component" value="Chromosome 7"/>
</dbReference>
<evidence type="ECO:0000259" key="6">
    <source>
        <dbReference type="PROSITE" id="PS51720"/>
    </source>
</evidence>
<keyword evidence="4" id="KW-0175">Coiled coil</keyword>
<evidence type="ECO:0000256" key="2">
    <source>
        <dbReference type="ARBA" id="ARBA00022741"/>
    </source>
</evidence>
<evidence type="ECO:0000256" key="1">
    <source>
        <dbReference type="ARBA" id="ARBA00008535"/>
    </source>
</evidence>
<dbReference type="EMBL" id="OY660870">
    <property type="protein sequence ID" value="CAJ1059626.1"/>
    <property type="molecule type" value="Genomic_DNA"/>
</dbReference>
<keyword evidence="8" id="KW-1185">Reference proteome</keyword>
<name>A0AAV1FFZ7_XYRNO</name>
<evidence type="ECO:0000313" key="7">
    <source>
        <dbReference type="EMBL" id="CAJ1059626.1"/>
    </source>
</evidence>
<evidence type="ECO:0000256" key="3">
    <source>
        <dbReference type="ARBA" id="ARBA00023134"/>
    </source>
</evidence>
<dbReference type="InterPro" id="IPR006703">
    <property type="entry name" value="G_AIG1"/>
</dbReference>
<dbReference type="InterPro" id="IPR027417">
    <property type="entry name" value="P-loop_NTPase"/>
</dbReference>
<feature type="region of interest" description="Disordered" evidence="5">
    <location>
        <begin position="328"/>
        <end position="349"/>
    </location>
</feature>
<dbReference type="Gene3D" id="3.40.50.300">
    <property type="entry name" value="P-loop containing nucleotide triphosphate hydrolases"/>
    <property type="match status" value="1"/>
</dbReference>
<reference evidence="7" key="1">
    <citation type="submission" date="2023-08" db="EMBL/GenBank/DDBJ databases">
        <authorList>
            <person name="Alioto T."/>
            <person name="Alioto T."/>
            <person name="Gomez Garrido J."/>
        </authorList>
    </citation>
    <scope>NUCLEOTIDE SEQUENCE</scope>
</reference>
<dbReference type="CDD" id="cd01852">
    <property type="entry name" value="AIG1"/>
    <property type="match status" value="1"/>
</dbReference>
<feature type="domain" description="AIG1-type G" evidence="6">
    <location>
        <begin position="14"/>
        <end position="212"/>
    </location>
</feature>
<dbReference type="PANTHER" id="PTHR10903:SF112">
    <property type="entry name" value="SI:CH211-113E8.5"/>
    <property type="match status" value="1"/>
</dbReference>
<proteinExistence type="inferred from homology"/>
<dbReference type="AlphaFoldDB" id="A0AAV1FFZ7"/>
<evidence type="ECO:0000313" key="8">
    <source>
        <dbReference type="Proteomes" id="UP001178508"/>
    </source>
</evidence>
<comment type="similarity">
    <text evidence="1">Belongs to the TRAFAC class TrmE-Era-EngA-EngB-Septin-like GTPase superfamily. AIG1/Toc34/Toc159-like paraseptin GTPase family. IAN subfamily.</text>
</comment>
<accession>A0AAV1FFZ7</accession>
<dbReference type="Pfam" id="PF04548">
    <property type="entry name" value="AIG1"/>
    <property type="match status" value="1"/>
</dbReference>
<gene>
    <name evidence="7" type="ORF">XNOV1_A029853</name>
</gene>
<dbReference type="InterPro" id="IPR045058">
    <property type="entry name" value="GIMA/IAN/Toc"/>
</dbReference>
<sequence length="457" mass="54310">MADSRNLGGLHQNNEELRIVMVGKTGLGKSATGNTILGRKCFESMLSASSQTDECFKGKATVAGRKVSVIDTPGLFDTRYDDEKTSRDISQCISYSSPGPHAFLIVVGLGRFTPEEQQSVEKIQEMFGEAADKYSLVLFTHGDNLRDTTIEEFIEGSPDLVNLVERCQGRYHVFDNNLTDHSQVSELLQKIQEMVKKNGDSHYTNEMFQKAEEALQKKQQKNLKEREEEIRKEKEELEKKLREEYDEKLENDLKKLKATMERERRKSMMKQQELHVMLNELKRENERWDLDRTEIEMKRDREFKKMEMEMQRKREELQTKITEAMLEKNKVEMEKKNMEMKKTMWDKEESVREKMAAKEKEWKKFEDGLKEREEEWKKKEEEIRKLKQKMDEEREIEMVRKQSEEQRSAELERKIQQLEKGHKDITRKEAEKKLRFKFYRPKGMVKGFKALYSFFEG</sequence>
<feature type="coiled-coil region" evidence="4">
    <location>
        <begin position="369"/>
        <end position="428"/>
    </location>
</feature>
<organism evidence="7 8">
    <name type="scientific">Xyrichtys novacula</name>
    <name type="common">Pearly razorfish</name>
    <name type="synonym">Hemipteronotus novacula</name>
    <dbReference type="NCBI Taxonomy" id="13765"/>
    <lineage>
        <taxon>Eukaryota</taxon>
        <taxon>Metazoa</taxon>
        <taxon>Chordata</taxon>
        <taxon>Craniata</taxon>
        <taxon>Vertebrata</taxon>
        <taxon>Euteleostomi</taxon>
        <taxon>Actinopterygii</taxon>
        <taxon>Neopterygii</taxon>
        <taxon>Teleostei</taxon>
        <taxon>Neoteleostei</taxon>
        <taxon>Acanthomorphata</taxon>
        <taxon>Eupercaria</taxon>
        <taxon>Labriformes</taxon>
        <taxon>Labridae</taxon>
        <taxon>Xyrichtys</taxon>
    </lineage>
</organism>
<keyword evidence="3" id="KW-0342">GTP-binding</keyword>
<evidence type="ECO:0000256" key="4">
    <source>
        <dbReference type="SAM" id="Coils"/>
    </source>
</evidence>